<keyword evidence="1" id="KW-0812">Transmembrane</keyword>
<dbReference type="EMBL" id="JAHHIF010000015">
    <property type="protein sequence ID" value="MBW4545470.1"/>
    <property type="molecule type" value="Genomic_DNA"/>
</dbReference>
<protein>
    <submittedName>
        <fullName evidence="2">Uncharacterized protein</fullName>
    </submittedName>
</protein>
<proteinExistence type="predicted"/>
<name>A0A951PKB3_9CYAN</name>
<keyword evidence="1" id="KW-1133">Transmembrane helix</keyword>
<gene>
    <name evidence="2" type="ORF">KME25_13635</name>
</gene>
<evidence type="ECO:0000256" key="1">
    <source>
        <dbReference type="SAM" id="Phobius"/>
    </source>
</evidence>
<feature type="transmembrane region" description="Helical" evidence="1">
    <location>
        <begin position="12"/>
        <end position="32"/>
    </location>
</feature>
<dbReference type="Proteomes" id="UP000753908">
    <property type="component" value="Unassembled WGS sequence"/>
</dbReference>
<organism evidence="2 3">
    <name type="scientific">Symplocastrum torsivum CPER-KK1</name>
    <dbReference type="NCBI Taxonomy" id="450513"/>
    <lineage>
        <taxon>Bacteria</taxon>
        <taxon>Bacillati</taxon>
        <taxon>Cyanobacteriota</taxon>
        <taxon>Cyanophyceae</taxon>
        <taxon>Oscillatoriophycideae</taxon>
        <taxon>Oscillatoriales</taxon>
        <taxon>Microcoleaceae</taxon>
        <taxon>Symplocastrum</taxon>
    </lineage>
</organism>
<keyword evidence="1" id="KW-0472">Membrane</keyword>
<sequence length="213" mass="22974">MLEPKKHGYFSLISLTLVIAFFLIGGGAAFLIHRTYSARQLITSTQKADIPIEPSAEKSVEINRRIEAFSTPSIGAGVEAEPAELALSADDINTLVANSPTLAGKAYFKIENDQVMVQSAVPLDAVPGFSGRYLNGNFSLKVAVENGLLAITPTSISTTDGQQIPPEVEGAILQALKTQNLNQMVNSDPRVQAWLKNITDIQVQDGNLVIKRR</sequence>
<reference evidence="2" key="2">
    <citation type="journal article" date="2022" name="Microbiol. Resour. Announc.">
        <title>Metagenome Sequencing to Explore Phylogenomics of Terrestrial Cyanobacteria.</title>
        <authorList>
            <person name="Ward R.D."/>
            <person name="Stajich J.E."/>
            <person name="Johansen J.R."/>
            <person name="Huntemann M."/>
            <person name="Clum A."/>
            <person name="Foster B."/>
            <person name="Foster B."/>
            <person name="Roux S."/>
            <person name="Palaniappan K."/>
            <person name="Varghese N."/>
            <person name="Mukherjee S."/>
            <person name="Reddy T.B.K."/>
            <person name="Daum C."/>
            <person name="Copeland A."/>
            <person name="Chen I.A."/>
            <person name="Ivanova N.N."/>
            <person name="Kyrpides N.C."/>
            <person name="Shapiro N."/>
            <person name="Eloe-Fadrosh E.A."/>
            <person name="Pietrasiak N."/>
        </authorList>
    </citation>
    <scope>NUCLEOTIDE SEQUENCE</scope>
    <source>
        <strain evidence="2">CPER-KK1</strain>
    </source>
</reference>
<accession>A0A951PKB3</accession>
<evidence type="ECO:0000313" key="2">
    <source>
        <dbReference type="EMBL" id="MBW4545470.1"/>
    </source>
</evidence>
<dbReference type="AlphaFoldDB" id="A0A951PKB3"/>
<reference evidence="2" key="1">
    <citation type="submission" date="2021-05" db="EMBL/GenBank/DDBJ databases">
        <authorList>
            <person name="Pietrasiak N."/>
            <person name="Ward R."/>
            <person name="Stajich J.E."/>
            <person name="Kurbessoian T."/>
        </authorList>
    </citation>
    <scope>NUCLEOTIDE SEQUENCE</scope>
    <source>
        <strain evidence="2">CPER-KK1</strain>
    </source>
</reference>
<comment type="caution">
    <text evidence="2">The sequence shown here is derived from an EMBL/GenBank/DDBJ whole genome shotgun (WGS) entry which is preliminary data.</text>
</comment>
<evidence type="ECO:0000313" key="3">
    <source>
        <dbReference type="Proteomes" id="UP000753908"/>
    </source>
</evidence>